<gene>
    <name evidence="2" type="ORF">O181_013169</name>
</gene>
<evidence type="ECO:0000313" key="3">
    <source>
        <dbReference type="Proteomes" id="UP000765509"/>
    </source>
</evidence>
<keyword evidence="3" id="KW-1185">Reference proteome</keyword>
<name>A0A9Q3GNK5_9BASI</name>
<proteinExistence type="predicted"/>
<protein>
    <submittedName>
        <fullName evidence="2">Uncharacterized protein</fullName>
    </submittedName>
</protein>
<evidence type="ECO:0000256" key="1">
    <source>
        <dbReference type="SAM" id="MobiDB-lite"/>
    </source>
</evidence>
<feature type="compositionally biased region" description="Polar residues" evidence="1">
    <location>
        <begin position="1"/>
        <end position="11"/>
    </location>
</feature>
<comment type="caution">
    <text evidence="2">The sequence shown here is derived from an EMBL/GenBank/DDBJ whole genome shotgun (WGS) entry which is preliminary data.</text>
</comment>
<accession>A0A9Q3GNK5</accession>
<sequence>MKDCKSVSTPLVPNKHLGPATEDKRNAFYSVQPLQISGRARYTALEGIPSCAEIPTRDTGGRPMLLMRWKARTDCI</sequence>
<feature type="region of interest" description="Disordered" evidence="1">
    <location>
        <begin position="1"/>
        <end position="21"/>
    </location>
</feature>
<organism evidence="2 3">
    <name type="scientific">Austropuccinia psidii MF-1</name>
    <dbReference type="NCBI Taxonomy" id="1389203"/>
    <lineage>
        <taxon>Eukaryota</taxon>
        <taxon>Fungi</taxon>
        <taxon>Dikarya</taxon>
        <taxon>Basidiomycota</taxon>
        <taxon>Pucciniomycotina</taxon>
        <taxon>Pucciniomycetes</taxon>
        <taxon>Pucciniales</taxon>
        <taxon>Sphaerophragmiaceae</taxon>
        <taxon>Austropuccinia</taxon>
    </lineage>
</organism>
<dbReference type="OrthoDB" id="10688485at2759"/>
<evidence type="ECO:0000313" key="2">
    <source>
        <dbReference type="EMBL" id="MBW0473454.1"/>
    </source>
</evidence>
<reference evidence="2" key="1">
    <citation type="submission" date="2021-03" db="EMBL/GenBank/DDBJ databases">
        <title>Draft genome sequence of rust myrtle Austropuccinia psidii MF-1, a brazilian biotype.</title>
        <authorList>
            <person name="Quecine M.C."/>
            <person name="Pachon D.M.R."/>
            <person name="Bonatelli M.L."/>
            <person name="Correr F.H."/>
            <person name="Franceschini L.M."/>
            <person name="Leite T.F."/>
            <person name="Margarido G.R.A."/>
            <person name="Almeida C.A."/>
            <person name="Ferrarezi J.A."/>
            <person name="Labate C.A."/>
        </authorList>
    </citation>
    <scope>NUCLEOTIDE SEQUENCE</scope>
    <source>
        <strain evidence="2">MF-1</strain>
    </source>
</reference>
<dbReference type="EMBL" id="AVOT02003414">
    <property type="protein sequence ID" value="MBW0473454.1"/>
    <property type="molecule type" value="Genomic_DNA"/>
</dbReference>
<dbReference type="Proteomes" id="UP000765509">
    <property type="component" value="Unassembled WGS sequence"/>
</dbReference>
<dbReference type="AlphaFoldDB" id="A0A9Q3GNK5"/>